<proteinExistence type="inferred from homology"/>
<dbReference type="GO" id="GO:0004427">
    <property type="term" value="F:inorganic diphosphate phosphatase activity"/>
    <property type="evidence" value="ECO:0007669"/>
    <property type="project" value="UniProtKB-EC"/>
</dbReference>
<sequence length="259" mass="27081">MDLTKLSMGRNPPWDFNALIEVPVGGVPVKYEFDKSSGFMVVDRFLHTSMHYPGNYGFIPHTMAADGDPMDVLIYGPVPVVPGAVVRCRPIGALIMEDEAGGDEKILAVPVEALDPFYSAIHSVGDVPEMARRQIEHFFSHYKDLESGKYVRSSGWVGADGAVALIESSIRRAAGETAAASKLAARTKTKAAGARASKAGKTAGGRTAAPKAAAAKAAMSKKAAPPKARGTKTTGTKTAAAMATKPRAKGAGKSPKKTG</sequence>
<feature type="binding site" evidence="5">
    <location>
        <position position="56"/>
    </location>
    <ligand>
        <name>substrate</name>
    </ligand>
</feature>
<dbReference type="EMBL" id="JBHRTR010000028">
    <property type="protein sequence ID" value="MFC3228243.1"/>
    <property type="molecule type" value="Genomic_DNA"/>
</dbReference>
<dbReference type="PROSITE" id="PS00387">
    <property type="entry name" value="PPASE"/>
    <property type="match status" value="1"/>
</dbReference>
<evidence type="ECO:0000256" key="2">
    <source>
        <dbReference type="ARBA" id="ARBA00022723"/>
    </source>
</evidence>
<organism evidence="7 8">
    <name type="scientific">Marinibaculum pumilum</name>
    <dbReference type="NCBI Taxonomy" id="1766165"/>
    <lineage>
        <taxon>Bacteria</taxon>
        <taxon>Pseudomonadati</taxon>
        <taxon>Pseudomonadota</taxon>
        <taxon>Alphaproteobacteria</taxon>
        <taxon>Rhodospirillales</taxon>
        <taxon>Rhodospirillaceae</taxon>
        <taxon>Marinibaculum</taxon>
    </lineage>
</organism>
<protein>
    <recommendedName>
        <fullName evidence="5">Inorganic pyrophosphatase</fullName>
        <ecNumber evidence="5">3.6.1.1</ecNumber>
    </recommendedName>
    <alternativeName>
        <fullName evidence="5">Pyrophosphate phospho-hydrolase</fullName>
        <shortName evidence="5">PPase</shortName>
    </alternativeName>
</protein>
<feature type="compositionally biased region" description="Low complexity" evidence="6">
    <location>
        <begin position="186"/>
        <end position="245"/>
    </location>
</feature>
<feature type="binding site" evidence="5">
    <location>
        <position position="30"/>
    </location>
    <ligand>
        <name>substrate</name>
    </ligand>
</feature>
<gene>
    <name evidence="5 7" type="primary">ppa</name>
    <name evidence="7" type="ORF">ACFOGJ_13440</name>
</gene>
<dbReference type="PANTHER" id="PTHR10286">
    <property type="entry name" value="INORGANIC PYROPHOSPHATASE"/>
    <property type="match status" value="1"/>
</dbReference>
<keyword evidence="5" id="KW-0963">Cytoplasm</keyword>
<evidence type="ECO:0000313" key="8">
    <source>
        <dbReference type="Proteomes" id="UP001595528"/>
    </source>
</evidence>
<feature type="binding site" evidence="5">
    <location>
        <position position="142"/>
    </location>
    <ligand>
        <name>substrate</name>
    </ligand>
</feature>
<feature type="binding site" evidence="5">
    <location>
        <position position="66"/>
    </location>
    <ligand>
        <name>Mg(2+)</name>
        <dbReference type="ChEBI" id="CHEBI:18420"/>
        <label>1</label>
    </ligand>
</feature>
<keyword evidence="4 5" id="KW-0460">Magnesium</keyword>
<evidence type="ECO:0000313" key="7">
    <source>
        <dbReference type="EMBL" id="MFC3228243.1"/>
    </source>
</evidence>
<feature type="binding site" evidence="5">
    <location>
        <position position="71"/>
    </location>
    <ligand>
        <name>Mg(2+)</name>
        <dbReference type="ChEBI" id="CHEBI:18420"/>
        <label>1</label>
    </ligand>
</feature>
<evidence type="ECO:0000256" key="4">
    <source>
        <dbReference type="ARBA" id="ARBA00022842"/>
    </source>
</evidence>
<keyword evidence="2 5" id="KW-0479">Metal-binding</keyword>
<dbReference type="Gene3D" id="3.90.80.10">
    <property type="entry name" value="Inorganic pyrophosphatase"/>
    <property type="match status" value="1"/>
</dbReference>
<comment type="function">
    <text evidence="5">Catalyzes the hydrolysis of inorganic pyrophosphate (PPi) forming two phosphate ions.</text>
</comment>
<dbReference type="Pfam" id="PF00719">
    <property type="entry name" value="Pyrophosphatase"/>
    <property type="match status" value="1"/>
</dbReference>
<keyword evidence="3 5" id="KW-0378">Hydrolase</keyword>
<feature type="binding site" evidence="5">
    <location>
        <position position="44"/>
    </location>
    <ligand>
        <name>substrate</name>
    </ligand>
</feature>
<comment type="caution">
    <text evidence="7">The sequence shown here is derived from an EMBL/GenBank/DDBJ whole genome shotgun (WGS) entry which is preliminary data.</text>
</comment>
<feature type="region of interest" description="Disordered" evidence="6">
    <location>
        <begin position="186"/>
        <end position="259"/>
    </location>
</feature>
<dbReference type="Proteomes" id="UP001595528">
    <property type="component" value="Unassembled WGS sequence"/>
</dbReference>
<keyword evidence="8" id="KW-1185">Reference proteome</keyword>
<comment type="subunit">
    <text evidence="5">Homohexamer.</text>
</comment>
<evidence type="ECO:0000256" key="1">
    <source>
        <dbReference type="ARBA" id="ARBA00001946"/>
    </source>
</evidence>
<evidence type="ECO:0000256" key="6">
    <source>
        <dbReference type="SAM" id="MobiDB-lite"/>
    </source>
</evidence>
<comment type="similarity">
    <text evidence="5">Belongs to the PPase family.</text>
</comment>
<evidence type="ECO:0000256" key="5">
    <source>
        <dbReference type="HAMAP-Rule" id="MF_00209"/>
    </source>
</evidence>
<evidence type="ECO:0000256" key="3">
    <source>
        <dbReference type="ARBA" id="ARBA00022801"/>
    </source>
</evidence>
<dbReference type="RefSeq" id="WP_379901177.1">
    <property type="nucleotide sequence ID" value="NZ_JBHRTR010000028.1"/>
</dbReference>
<feature type="binding site" evidence="5">
    <location>
        <position position="71"/>
    </location>
    <ligand>
        <name>Mg(2+)</name>
        <dbReference type="ChEBI" id="CHEBI:18420"/>
        <label>2</label>
    </ligand>
</feature>
<comment type="catalytic activity">
    <reaction evidence="5">
        <text>diphosphate + H2O = 2 phosphate + H(+)</text>
        <dbReference type="Rhea" id="RHEA:24576"/>
        <dbReference type="ChEBI" id="CHEBI:15377"/>
        <dbReference type="ChEBI" id="CHEBI:15378"/>
        <dbReference type="ChEBI" id="CHEBI:33019"/>
        <dbReference type="ChEBI" id="CHEBI:43474"/>
        <dbReference type="EC" id="3.6.1.1"/>
    </reaction>
</comment>
<dbReference type="EC" id="3.6.1.1" evidence="5"/>
<name>A0ABV7L106_9PROT</name>
<accession>A0ABV7L106</accession>
<reference evidence="8" key="1">
    <citation type="journal article" date="2019" name="Int. J. Syst. Evol. Microbiol.">
        <title>The Global Catalogue of Microorganisms (GCM) 10K type strain sequencing project: providing services to taxonomists for standard genome sequencing and annotation.</title>
        <authorList>
            <consortium name="The Broad Institute Genomics Platform"/>
            <consortium name="The Broad Institute Genome Sequencing Center for Infectious Disease"/>
            <person name="Wu L."/>
            <person name="Ma J."/>
        </authorList>
    </citation>
    <scope>NUCLEOTIDE SEQUENCE [LARGE SCALE GENOMIC DNA]</scope>
    <source>
        <strain evidence="8">KCTC 42964</strain>
    </source>
</reference>
<dbReference type="SUPFAM" id="SSF50324">
    <property type="entry name" value="Inorganic pyrophosphatase"/>
    <property type="match status" value="1"/>
</dbReference>
<feature type="binding site" evidence="5">
    <location>
        <position position="103"/>
    </location>
    <ligand>
        <name>Mg(2+)</name>
        <dbReference type="ChEBI" id="CHEBI:18420"/>
        <label>1</label>
    </ligand>
</feature>
<feature type="compositionally biased region" description="Basic residues" evidence="6">
    <location>
        <begin position="246"/>
        <end position="259"/>
    </location>
</feature>
<comment type="cofactor">
    <cofactor evidence="1 5">
        <name>Mg(2+)</name>
        <dbReference type="ChEBI" id="CHEBI:18420"/>
    </cofactor>
</comment>
<comment type="subcellular location">
    <subcellularLocation>
        <location evidence="5">Cytoplasm</location>
    </subcellularLocation>
</comment>
<dbReference type="InterPro" id="IPR036649">
    <property type="entry name" value="Pyrophosphatase_sf"/>
</dbReference>
<dbReference type="NCBIfam" id="NF002317">
    <property type="entry name" value="PRK01250.1"/>
    <property type="match status" value="1"/>
</dbReference>
<dbReference type="CDD" id="cd00412">
    <property type="entry name" value="pyrophosphatase"/>
    <property type="match status" value="1"/>
</dbReference>
<dbReference type="HAMAP" id="MF_00209">
    <property type="entry name" value="Inorganic_PPase"/>
    <property type="match status" value="1"/>
</dbReference>
<dbReference type="InterPro" id="IPR008162">
    <property type="entry name" value="Pyrophosphatase"/>
</dbReference>